<dbReference type="PANTHER" id="PTHR23519">
    <property type="entry name" value="AUTOPHAGY-RELATED PROTEIN 22"/>
    <property type="match status" value="1"/>
</dbReference>
<feature type="domain" description="Major facilitator superfamily (MFS) profile" evidence="7">
    <location>
        <begin position="1"/>
        <end position="409"/>
    </location>
</feature>
<dbReference type="AlphaFoldDB" id="A0A846ZIJ6"/>
<comment type="subcellular location">
    <subcellularLocation>
        <location evidence="1">Cell membrane</location>
        <topology evidence="1">Multi-pass membrane protein</topology>
    </subcellularLocation>
</comment>
<dbReference type="SUPFAM" id="SSF103473">
    <property type="entry name" value="MFS general substrate transporter"/>
    <property type="match status" value="1"/>
</dbReference>
<feature type="transmembrane region" description="Helical" evidence="6">
    <location>
        <begin position="111"/>
        <end position="131"/>
    </location>
</feature>
<dbReference type="InterPro" id="IPR050495">
    <property type="entry name" value="ATG22/LtaA_families"/>
</dbReference>
<dbReference type="GO" id="GO:0005886">
    <property type="term" value="C:plasma membrane"/>
    <property type="evidence" value="ECO:0007669"/>
    <property type="project" value="UniProtKB-SubCell"/>
</dbReference>
<evidence type="ECO:0000256" key="4">
    <source>
        <dbReference type="ARBA" id="ARBA00022989"/>
    </source>
</evidence>
<evidence type="ECO:0000256" key="1">
    <source>
        <dbReference type="ARBA" id="ARBA00004651"/>
    </source>
</evidence>
<dbReference type="Proteomes" id="UP000590460">
    <property type="component" value="Unassembled WGS sequence"/>
</dbReference>
<feature type="transmembrane region" description="Helical" evidence="6">
    <location>
        <begin position="152"/>
        <end position="173"/>
    </location>
</feature>
<evidence type="ECO:0000256" key="2">
    <source>
        <dbReference type="ARBA" id="ARBA00022448"/>
    </source>
</evidence>
<dbReference type="EMBL" id="JAAXPO010000006">
    <property type="protein sequence ID" value="NKZ18803.1"/>
    <property type="molecule type" value="Genomic_DNA"/>
</dbReference>
<protein>
    <submittedName>
        <fullName evidence="8">MFS transporter</fullName>
    </submittedName>
</protein>
<feature type="transmembrane region" description="Helical" evidence="6">
    <location>
        <begin position="179"/>
        <end position="198"/>
    </location>
</feature>
<dbReference type="InterPro" id="IPR024671">
    <property type="entry name" value="Atg22-like"/>
</dbReference>
<keyword evidence="5 6" id="KW-0472">Membrane</keyword>
<name>A0A846ZIJ6_9LACO</name>
<feature type="transmembrane region" description="Helical" evidence="6">
    <location>
        <begin position="357"/>
        <end position="382"/>
    </location>
</feature>
<feature type="transmembrane region" description="Helical" evidence="6">
    <location>
        <begin position="269"/>
        <end position="287"/>
    </location>
</feature>
<dbReference type="PROSITE" id="PS50850">
    <property type="entry name" value="MFS"/>
    <property type="match status" value="1"/>
</dbReference>
<proteinExistence type="predicted"/>
<dbReference type="InterPro" id="IPR020846">
    <property type="entry name" value="MFS_dom"/>
</dbReference>
<evidence type="ECO:0000256" key="5">
    <source>
        <dbReference type="ARBA" id="ARBA00023136"/>
    </source>
</evidence>
<keyword evidence="2" id="KW-0813">Transport</keyword>
<feature type="transmembrane region" description="Helical" evidence="6">
    <location>
        <begin position="388"/>
        <end position="408"/>
    </location>
</feature>
<keyword evidence="4 6" id="KW-1133">Transmembrane helix</keyword>
<evidence type="ECO:0000313" key="9">
    <source>
        <dbReference type="Proteomes" id="UP000590460"/>
    </source>
</evidence>
<keyword evidence="3 6" id="KW-0812">Transmembrane</keyword>
<gene>
    <name evidence="8" type="ORF">HF966_06390</name>
</gene>
<dbReference type="Gene3D" id="1.20.1250.20">
    <property type="entry name" value="MFS general substrate transporter like domains"/>
    <property type="match status" value="1"/>
</dbReference>
<dbReference type="PANTHER" id="PTHR23519:SF1">
    <property type="entry name" value="AUTOPHAGY-RELATED PROTEIN 22"/>
    <property type="match status" value="1"/>
</dbReference>
<accession>A0A846ZIJ6</accession>
<dbReference type="Pfam" id="PF11700">
    <property type="entry name" value="ATG22"/>
    <property type="match status" value="1"/>
</dbReference>
<feature type="transmembrane region" description="Helical" evidence="6">
    <location>
        <begin position="299"/>
        <end position="317"/>
    </location>
</feature>
<evidence type="ECO:0000256" key="3">
    <source>
        <dbReference type="ARBA" id="ARBA00022692"/>
    </source>
</evidence>
<evidence type="ECO:0000313" key="8">
    <source>
        <dbReference type="EMBL" id="NKZ18803.1"/>
    </source>
</evidence>
<dbReference type="GO" id="GO:0022857">
    <property type="term" value="F:transmembrane transporter activity"/>
    <property type="evidence" value="ECO:0007669"/>
    <property type="project" value="InterPro"/>
</dbReference>
<reference evidence="8 9" key="1">
    <citation type="submission" date="2020-04" db="EMBL/GenBank/DDBJ databases">
        <title>MicrobeNet Type strains.</title>
        <authorList>
            <person name="Nicholson A.C."/>
        </authorList>
    </citation>
    <scope>NUCLEOTIDE SEQUENCE [LARGE SCALE GENOMIC DNA]</scope>
    <source>
        <strain evidence="8 9">CCUG 54536</strain>
    </source>
</reference>
<feature type="transmembrane region" description="Helical" evidence="6">
    <location>
        <begin position="58"/>
        <end position="80"/>
    </location>
</feature>
<feature type="transmembrane region" description="Helical" evidence="6">
    <location>
        <begin position="238"/>
        <end position="263"/>
    </location>
</feature>
<evidence type="ECO:0000256" key="6">
    <source>
        <dbReference type="SAM" id="Phobius"/>
    </source>
</evidence>
<feature type="transmembrane region" description="Helical" evidence="6">
    <location>
        <begin position="87"/>
        <end position="105"/>
    </location>
</feature>
<organism evidence="8 9">
    <name type="scientific">Leuconostoc holzapfelii</name>
    <dbReference type="NCBI Taxonomy" id="434464"/>
    <lineage>
        <taxon>Bacteria</taxon>
        <taxon>Bacillati</taxon>
        <taxon>Bacillota</taxon>
        <taxon>Bacilli</taxon>
        <taxon>Lactobacillales</taxon>
        <taxon>Lactobacillaceae</taxon>
        <taxon>Leuconostoc</taxon>
    </lineage>
</organism>
<dbReference type="RefSeq" id="WP_168677220.1">
    <property type="nucleotide sequence ID" value="NZ_BPKV01000006.1"/>
</dbReference>
<evidence type="ECO:0000259" key="7">
    <source>
        <dbReference type="PROSITE" id="PS50850"/>
    </source>
</evidence>
<feature type="transmembrane region" description="Helical" evidence="6">
    <location>
        <begin position="20"/>
        <end position="38"/>
    </location>
</feature>
<sequence>MLKLKRQFSAAEWGWISYDWANSSFSLIVVTAVLPLWLANVGQRVGITTAETTAYWSYANAFATMIVALLAPLLGALADFRGWKKRAWLVSTALGVLGTALLAAVPNTSFWGLLGLFVLANINYSVANIYYDAFLTDVAPAERMASVSSWGFGLGYVGGVIPFILFYSGRVFFSGQASVVFAFILAAVWWGIFSIPMWRHVAQKYYLQIPKHPIRQAFKRLQTTFGHIKQYPKVVGFLLAYFFYIDGVNTIITEASLFATALGIKMTELLTILLFVQLVAFPSAIIFGRLTRRFGASQMIRVGILIYSGISIMAVLITTSWGFWLMALLIGSAQGGIQAISRAYFGQIIPKAFAGEFFGFYNIFGRFSAVLGPIVFGGVAAITGHVQFGAGALVIFFVIGGVIFIKYAS</sequence>
<dbReference type="InterPro" id="IPR036259">
    <property type="entry name" value="MFS_trans_sf"/>
</dbReference>
<comment type="caution">
    <text evidence="8">The sequence shown here is derived from an EMBL/GenBank/DDBJ whole genome shotgun (WGS) entry which is preliminary data.</text>
</comment>